<dbReference type="EMBL" id="QKWP01000037">
    <property type="protein sequence ID" value="RIB29481.1"/>
    <property type="molecule type" value="Genomic_DNA"/>
</dbReference>
<gene>
    <name evidence="2" type="ORF">C2G38_2155273</name>
</gene>
<comment type="caution">
    <text evidence="2">The sequence shown here is derived from an EMBL/GenBank/DDBJ whole genome shotgun (WGS) entry which is preliminary data.</text>
</comment>
<keyword evidence="3" id="KW-1185">Reference proteome</keyword>
<evidence type="ECO:0000313" key="2">
    <source>
        <dbReference type="EMBL" id="RIB29481.1"/>
    </source>
</evidence>
<dbReference type="Proteomes" id="UP000266673">
    <property type="component" value="Unassembled WGS sequence"/>
</dbReference>
<proteinExistence type="predicted"/>
<dbReference type="InterPro" id="IPR011705">
    <property type="entry name" value="BACK"/>
</dbReference>
<feature type="domain" description="BACK" evidence="1">
    <location>
        <begin position="39"/>
        <end position="100"/>
    </location>
</feature>
<accession>A0A397W5W8</accession>
<evidence type="ECO:0000313" key="3">
    <source>
        <dbReference type="Proteomes" id="UP000266673"/>
    </source>
</evidence>
<protein>
    <recommendedName>
        <fullName evidence="1">BACK domain-containing protein</fullName>
    </recommendedName>
</protein>
<name>A0A397W5W8_9GLOM</name>
<dbReference type="Gene3D" id="1.25.40.420">
    <property type="match status" value="1"/>
</dbReference>
<dbReference type="Gene3D" id="1.25.40.10">
    <property type="entry name" value="Tetratricopeptide repeat domain"/>
    <property type="match status" value="1"/>
</dbReference>
<sequence>MQVYAMSSIFIQLFLIENNASWLRLNFSRIFKVSFEVNNFNYLQHFCINIVAKYPNIVFDSDEFITLAENALASILKLDNLQMNEGLIWDHVIRWGNAQNPSLIPNSKQWSDADFLVIILEPNLWEDIEKKFMIPDQTINSNILPLYNESKLDSMLNMGTKLYIRGETYFMMGKYEEAISDLNELNNKLKFKPEMLWEALSDLIKLLGINPNNTEFLLCRGEIYRRDNEALADLNKLNGLLQIDQNDVLRLSDRGTAYYYINLSHMEQYEEALAELTNSDLASEAKAYIDMLFILGLRGIT</sequence>
<reference evidence="2 3" key="1">
    <citation type="submission" date="2018-06" db="EMBL/GenBank/DDBJ databases">
        <title>Comparative genomics reveals the genomic features of Rhizophagus irregularis, R. cerebriforme, R. diaphanum and Gigaspora rosea, and their symbiotic lifestyle signature.</title>
        <authorList>
            <person name="Morin E."/>
            <person name="San Clemente H."/>
            <person name="Chen E.C.H."/>
            <person name="De La Providencia I."/>
            <person name="Hainaut M."/>
            <person name="Kuo A."/>
            <person name="Kohler A."/>
            <person name="Murat C."/>
            <person name="Tang N."/>
            <person name="Roy S."/>
            <person name="Loubradou J."/>
            <person name="Henrissat B."/>
            <person name="Grigoriev I.V."/>
            <person name="Corradi N."/>
            <person name="Roux C."/>
            <person name="Martin F.M."/>
        </authorList>
    </citation>
    <scope>NUCLEOTIDE SEQUENCE [LARGE SCALE GENOMIC DNA]</scope>
    <source>
        <strain evidence="2 3">DAOM 194757</strain>
    </source>
</reference>
<dbReference type="SUPFAM" id="SSF48452">
    <property type="entry name" value="TPR-like"/>
    <property type="match status" value="1"/>
</dbReference>
<evidence type="ECO:0000259" key="1">
    <source>
        <dbReference type="Pfam" id="PF07707"/>
    </source>
</evidence>
<dbReference type="AlphaFoldDB" id="A0A397W5W8"/>
<organism evidence="2 3">
    <name type="scientific">Gigaspora rosea</name>
    <dbReference type="NCBI Taxonomy" id="44941"/>
    <lineage>
        <taxon>Eukaryota</taxon>
        <taxon>Fungi</taxon>
        <taxon>Fungi incertae sedis</taxon>
        <taxon>Mucoromycota</taxon>
        <taxon>Glomeromycotina</taxon>
        <taxon>Glomeromycetes</taxon>
        <taxon>Diversisporales</taxon>
        <taxon>Gigasporaceae</taxon>
        <taxon>Gigaspora</taxon>
    </lineage>
</organism>
<dbReference type="Pfam" id="PF07707">
    <property type="entry name" value="BACK"/>
    <property type="match status" value="1"/>
</dbReference>
<dbReference type="InterPro" id="IPR011990">
    <property type="entry name" value="TPR-like_helical_dom_sf"/>
</dbReference>